<dbReference type="PANTHER" id="PTHR12561">
    <property type="entry name" value="LIPOATE-PROTEIN LIGASE"/>
    <property type="match status" value="1"/>
</dbReference>
<dbReference type="GO" id="GO:0009249">
    <property type="term" value="P:protein lipoylation"/>
    <property type="evidence" value="ECO:0007669"/>
    <property type="project" value="InterPro"/>
</dbReference>
<accession>A0A2R6AGA4</accession>
<dbReference type="EMBL" id="NEXD01000032">
    <property type="protein sequence ID" value="PSN85420.1"/>
    <property type="molecule type" value="Genomic_DNA"/>
</dbReference>
<dbReference type="InterPro" id="IPR004562">
    <property type="entry name" value="LipoylTrfase_LipoateP_Ligase"/>
</dbReference>
<evidence type="ECO:0000313" key="4">
    <source>
        <dbReference type="Proteomes" id="UP000240569"/>
    </source>
</evidence>
<dbReference type="Gene3D" id="3.30.930.10">
    <property type="entry name" value="Bira Bifunctional Protein, Domain 2"/>
    <property type="match status" value="1"/>
</dbReference>
<name>A0A2R6AGA4_9ARCH</name>
<dbReference type="Pfam" id="PF21948">
    <property type="entry name" value="LplA-B_cat"/>
    <property type="match status" value="1"/>
</dbReference>
<sequence>MGRAVQVAELFVLTCSTDPSFNLELEERMFELAERKELPYTVRFWVNRTCLVKGKTKSEKYGWYDERLANELGIRVYERSTGGGVVYHDLGNLNWSVYAALDKWSFLSPVRVFEEHSRFIVEALSQLGYSVRFAPPNRLELEGHKVSGMAARSSVRALLVHGTLLVNADLRALNELCVPPPSSPKVENLCRWRPTDHTEIVLSVLKRNPKKIWVIPSYDNFSPFVIERFEGYDLRFIRNL</sequence>
<organism evidence="3 4">
    <name type="scientific">Candidatus Marsarchaeota G1 archaeon BE_D</name>
    <dbReference type="NCBI Taxonomy" id="1978156"/>
    <lineage>
        <taxon>Archaea</taxon>
        <taxon>Candidatus Marsarchaeota</taxon>
        <taxon>Candidatus Marsarchaeota group 1</taxon>
    </lineage>
</organism>
<comment type="pathway">
    <text evidence="1">Protein modification; protein lipoylation via exogenous pathway; protein N(6)-(lipoyl)lysine from lipoate: step 2/2.</text>
</comment>
<dbReference type="AlphaFoldDB" id="A0A2R6AGA4"/>
<dbReference type="Proteomes" id="UP000240569">
    <property type="component" value="Unassembled WGS sequence"/>
</dbReference>
<dbReference type="SUPFAM" id="SSF55681">
    <property type="entry name" value="Class II aaRS and biotin synthetases"/>
    <property type="match status" value="1"/>
</dbReference>
<evidence type="ECO:0000313" key="3">
    <source>
        <dbReference type="EMBL" id="PSN85420.1"/>
    </source>
</evidence>
<dbReference type="GO" id="GO:0005737">
    <property type="term" value="C:cytoplasm"/>
    <property type="evidence" value="ECO:0007669"/>
    <property type="project" value="TreeGrafter"/>
</dbReference>
<dbReference type="InterPro" id="IPR004143">
    <property type="entry name" value="BPL_LPL_catalytic"/>
</dbReference>
<evidence type="ECO:0000256" key="1">
    <source>
        <dbReference type="ARBA" id="ARBA00005085"/>
    </source>
</evidence>
<dbReference type="PANTHER" id="PTHR12561:SF3">
    <property type="entry name" value="LIPOYLTRANSFERASE 1, MITOCHONDRIAL"/>
    <property type="match status" value="1"/>
</dbReference>
<reference evidence="3 4" key="1">
    <citation type="submission" date="2017-04" db="EMBL/GenBank/DDBJ databases">
        <title>Novel microbial lineages endemic to geothermal iron-oxide mats fill important gaps in the evolutionary history of Archaea.</title>
        <authorList>
            <person name="Jay Z.J."/>
            <person name="Beam J.P."/>
            <person name="Dlakic M."/>
            <person name="Rusch D.B."/>
            <person name="Kozubal M.A."/>
            <person name="Inskeep W.P."/>
        </authorList>
    </citation>
    <scope>NUCLEOTIDE SEQUENCE [LARGE SCALE GENOMIC DNA]</scope>
    <source>
        <strain evidence="3">BE_D</strain>
    </source>
</reference>
<dbReference type="PROSITE" id="PS51733">
    <property type="entry name" value="BPL_LPL_CATALYTIC"/>
    <property type="match status" value="1"/>
</dbReference>
<comment type="caution">
    <text evidence="3">The sequence shown here is derived from an EMBL/GenBank/DDBJ whole genome shotgun (WGS) entry which is preliminary data.</text>
</comment>
<gene>
    <name evidence="3" type="ORF">B9Q02_06415</name>
</gene>
<feature type="domain" description="BPL/LPL catalytic" evidence="2">
    <location>
        <begin position="36"/>
        <end position="217"/>
    </location>
</feature>
<evidence type="ECO:0000259" key="2">
    <source>
        <dbReference type="PROSITE" id="PS51733"/>
    </source>
</evidence>
<dbReference type="InterPro" id="IPR045864">
    <property type="entry name" value="aa-tRNA-synth_II/BPL/LPL"/>
</dbReference>
<dbReference type="UniPathway" id="UPA00537">
    <property type="reaction ID" value="UER00595"/>
</dbReference>
<protein>
    <recommendedName>
        <fullName evidence="2">BPL/LPL catalytic domain-containing protein</fullName>
    </recommendedName>
</protein>
<proteinExistence type="predicted"/>
<dbReference type="GO" id="GO:0017118">
    <property type="term" value="F:lipoyltransferase activity"/>
    <property type="evidence" value="ECO:0007669"/>
    <property type="project" value="TreeGrafter"/>
</dbReference>